<keyword evidence="5 7" id="KW-0057">Aromatic amino acid biosynthesis</keyword>
<dbReference type="AlphaFoldDB" id="A0A158DCV5"/>
<dbReference type="Gene3D" id="3.65.10.10">
    <property type="entry name" value="Enolpyruvate transferase domain"/>
    <property type="match status" value="2"/>
</dbReference>
<feature type="binding site" evidence="7">
    <location>
        <position position="26"/>
    </location>
    <ligand>
        <name>phosphoenolpyruvate</name>
        <dbReference type="ChEBI" id="CHEBI:58702"/>
    </ligand>
</feature>
<comment type="caution">
    <text evidence="7">Lacks conserved residue(s) required for the propagation of feature annotation.</text>
</comment>
<evidence type="ECO:0000256" key="6">
    <source>
        <dbReference type="ARBA" id="ARBA00044633"/>
    </source>
</evidence>
<feature type="binding site" evidence="7">
    <location>
        <position position="172"/>
    </location>
    <ligand>
        <name>3-phosphoshikimate</name>
        <dbReference type="ChEBI" id="CHEBI:145989"/>
    </ligand>
</feature>
<evidence type="ECO:0000259" key="8">
    <source>
        <dbReference type="Pfam" id="PF00275"/>
    </source>
</evidence>
<feature type="binding site" evidence="7">
    <location>
        <position position="350"/>
    </location>
    <ligand>
        <name>phosphoenolpyruvate</name>
        <dbReference type="ChEBI" id="CHEBI:58702"/>
    </ligand>
</feature>
<comment type="pathway">
    <text evidence="1 7">Metabolic intermediate biosynthesis; chorismate biosynthesis; chorismate from D-erythrose 4-phosphate and phosphoenolpyruvate: step 6/7.</text>
</comment>
<reference evidence="9" key="1">
    <citation type="submission" date="2016-01" db="EMBL/GenBank/DDBJ databases">
        <authorList>
            <person name="Peeters C."/>
        </authorList>
    </citation>
    <scope>NUCLEOTIDE SEQUENCE [LARGE SCALE GENOMIC DNA]</scope>
    <source>
        <strain evidence="9">LMG 29318</strain>
    </source>
</reference>
<feature type="binding site" evidence="7">
    <location>
        <position position="173"/>
    </location>
    <ligand>
        <name>phosphoenolpyruvate</name>
        <dbReference type="ChEBI" id="CHEBI:58702"/>
    </ligand>
</feature>
<name>A0A158DCV5_9BURK</name>
<dbReference type="Pfam" id="PF00275">
    <property type="entry name" value="EPSP_synthase"/>
    <property type="match status" value="1"/>
</dbReference>
<dbReference type="InterPro" id="IPR036968">
    <property type="entry name" value="Enolpyruvate_Tfrase_sf"/>
</dbReference>
<feature type="binding site" evidence="7">
    <location>
        <position position="346"/>
    </location>
    <ligand>
        <name>3-phosphoshikimate</name>
        <dbReference type="ChEBI" id="CHEBI:145989"/>
    </ligand>
</feature>
<comment type="catalytic activity">
    <reaction evidence="6">
        <text>3-phosphoshikimate + phosphoenolpyruvate = 5-O-(1-carboxyvinyl)-3-phosphoshikimate + phosphate</text>
        <dbReference type="Rhea" id="RHEA:21256"/>
        <dbReference type="ChEBI" id="CHEBI:43474"/>
        <dbReference type="ChEBI" id="CHEBI:57701"/>
        <dbReference type="ChEBI" id="CHEBI:58702"/>
        <dbReference type="ChEBI" id="CHEBI:145989"/>
        <dbReference type="EC" id="2.5.1.19"/>
    </reaction>
    <physiologicalReaction direction="left-to-right" evidence="6">
        <dbReference type="Rhea" id="RHEA:21257"/>
    </physiologicalReaction>
</comment>
<gene>
    <name evidence="7" type="primary">aroA</name>
    <name evidence="9" type="ORF">AWB75_06518</name>
</gene>
<dbReference type="Proteomes" id="UP000054870">
    <property type="component" value="Unassembled WGS sequence"/>
</dbReference>
<dbReference type="RefSeq" id="WP_087087128.1">
    <property type="nucleotide sequence ID" value="NZ_FCOF02000059.1"/>
</dbReference>
<dbReference type="EMBL" id="FCOF02000059">
    <property type="protein sequence ID" value="SAK92220.1"/>
    <property type="molecule type" value="Genomic_DNA"/>
</dbReference>
<dbReference type="CDD" id="cd01556">
    <property type="entry name" value="EPSP_synthase"/>
    <property type="match status" value="1"/>
</dbReference>
<dbReference type="GO" id="GO:0003866">
    <property type="term" value="F:3-phosphoshikimate 1-carboxyvinyltransferase activity"/>
    <property type="evidence" value="ECO:0007669"/>
    <property type="project" value="UniProtKB-UniRule"/>
</dbReference>
<evidence type="ECO:0000256" key="5">
    <source>
        <dbReference type="ARBA" id="ARBA00023141"/>
    </source>
</evidence>
<evidence type="ECO:0000256" key="2">
    <source>
        <dbReference type="ARBA" id="ARBA00009948"/>
    </source>
</evidence>
<evidence type="ECO:0000313" key="9">
    <source>
        <dbReference type="EMBL" id="SAK92220.1"/>
    </source>
</evidence>
<dbReference type="GO" id="GO:0005737">
    <property type="term" value="C:cytoplasm"/>
    <property type="evidence" value="ECO:0007669"/>
    <property type="project" value="UniProtKB-SubCell"/>
</dbReference>
<comment type="similarity">
    <text evidence="2 7">Belongs to the EPSP synthase family.</text>
</comment>
<feature type="binding site" evidence="7">
    <location>
        <position position="97"/>
    </location>
    <ligand>
        <name>phosphoenolpyruvate</name>
        <dbReference type="ChEBI" id="CHEBI:58702"/>
    </ligand>
</feature>
<feature type="domain" description="Enolpyruvate transferase" evidence="8">
    <location>
        <begin position="12"/>
        <end position="432"/>
    </location>
</feature>
<keyword evidence="7" id="KW-0963">Cytoplasm</keyword>
<feature type="binding site" evidence="7">
    <location>
        <position position="171"/>
    </location>
    <ligand>
        <name>3-phosphoshikimate</name>
        <dbReference type="ChEBI" id="CHEBI:145989"/>
    </ligand>
</feature>
<dbReference type="InterPro" id="IPR006264">
    <property type="entry name" value="EPSP_synthase"/>
</dbReference>
<accession>A0A158DCV5</accession>
<dbReference type="GO" id="GO:0009423">
    <property type="term" value="P:chorismate biosynthetic process"/>
    <property type="evidence" value="ECO:0007669"/>
    <property type="project" value="UniProtKB-UniRule"/>
</dbReference>
<comment type="subcellular location">
    <subcellularLocation>
        <location evidence="7">Cytoplasm</location>
    </subcellularLocation>
</comment>
<feature type="binding site" evidence="7">
    <location>
        <position position="125"/>
    </location>
    <ligand>
        <name>phosphoenolpyruvate</name>
        <dbReference type="ChEBI" id="CHEBI:58702"/>
    </ligand>
</feature>
<protein>
    <recommendedName>
        <fullName evidence="7">3-phosphoshikimate 1-carboxyvinyltransferase</fullName>
        <ecNumber evidence="7">2.5.1.19</ecNumber>
    </recommendedName>
    <alternativeName>
        <fullName evidence="7">5-enolpyruvylshikimate-3-phosphate synthase</fullName>
        <shortName evidence="7">EPSP synthase</shortName>
        <shortName evidence="7">EPSPS</shortName>
    </alternativeName>
</protein>
<dbReference type="PANTHER" id="PTHR21090">
    <property type="entry name" value="AROM/DEHYDROQUINATE SYNTHASE"/>
    <property type="match status" value="1"/>
</dbReference>
<proteinExistence type="inferred from homology"/>
<dbReference type="InterPro" id="IPR013792">
    <property type="entry name" value="RNA3'P_cycl/enolpyr_Trfase_a/b"/>
</dbReference>
<evidence type="ECO:0000256" key="4">
    <source>
        <dbReference type="ARBA" id="ARBA00022679"/>
    </source>
</evidence>
<evidence type="ECO:0000256" key="7">
    <source>
        <dbReference type="HAMAP-Rule" id="MF_00210"/>
    </source>
</evidence>
<comment type="subunit">
    <text evidence="7">Monomer.</text>
</comment>
<keyword evidence="4 7" id="KW-0808">Transferase</keyword>
<dbReference type="GO" id="GO:0008652">
    <property type="term" value="P:amino acid biosynthetic process"/>
    <property type="evidence" value="ECO:0007669"/>
    <property type="project" value="UniProtKB-KW"/>
</dbReference>
<dbReference type="EC" id="2.5.1.19" evidence="7"/>
<keyword evidence="3 7" id="KW-0028">Amino-acid biosynthesis</keyword>
<dbReference type="InterPro" id="IPR001986">
    <property type="entry name" value="Enolpyruvate_Tfrase_dom"/>
</dbReference>
<sequence>MNIESMLLRVEPARALTGCAVTPSSKPETQRAILAATLARGHSVLENDLRCVETQTMKHACRALGAVIEEKDGYLDIHGVGRDFRLGHRVIDALGSGLVFRTFAALTCFAPSPAVITGDAILRGRVMKPLFDALHRLGARIDCIGDAGKAPIVNWGGGFQGGRCVLPGNVSSQFITAIMFAAPLAAQPSEIVIEGEILSKSYIRQTIATLTQAGIGVEASDDLSLIRVYPGEYRPATYRVSGDYTSSSYLIGAAAIFPGVTVLENMSAQSLQGEYAIIDVVRTLGIEVNFDEAHKRLTLVNRLPGLAGDFEFDASDYPNIVPTLAAIGAYVKGRFRVVGGSITRLHKSPRIKAMVSELGKLGVDIKGLFKDGVYDGFEINGHGADPAGGVELSSWGDHRIFMSLFVASLRCRHANLLDGYRDVTCSFPDFFTQFESLGVHCREVGPGQELDDSDSEPCLLQA</sequence>
<dbReference type="HAMAP" id="MF_00210">
    <property type="entry name" value="EPSP_synth"/>
    <property type="match status" value="1"/>
</dbReference>
<dbReference type="OrthoDB" id="9809920at2"/>
<dbReference type="PIRSF" id="PIRSF000505">
    <property type="entry name" value="EPSPS"/>
    <property type="match status" value="1"/>
</dbReference>
<feature type="binding site" evidence="7">
    <location>
        <position position="199"/>
    </location>
    <ligand>
        <name>3-phosphoshikimate</name>
        <dbReference type="ChEBI" id="CHEBI:145989"/>
    </ligand>
</feature>
<dbReference type="SUPFAM" id="SSF55205">
    <property type="entry name" value="EPT/RTPC-like"/>
    <property type="match status" value="1"/>
</dbReference>
<comment type="caution">
    <text evidence="9">The sequence shown here is derived from an EMBL/GenBank/DDBJ whole genome shotgun (WGS) entry which is preliminary data.</text>
</comment>
<evidence type="ECO:0000313" key="10">
    <source>
        <dbReference type="Proteomes" id="UP000054870"/>
    </source>
</evidence>
<dbReference type="PANTHER" id="PTHR21090:SF5">
    <property type="entry name" value="PENTAFUNCTIONAL AROM POLYPEPTIDE"/>
    <property type="match status" value="1"/>
</dbReference>
<feature type="binding site" evidence="7">
    <location>
        <position position="399"/>
    </location>
    <ligand>
        <name>phosphoenolpyruvate</name>
        <dbReference type="ChEBI" id="CHEBI:58702"/>
    </ligand>
</feature>
<feature type="binding site" evidence="7">
    <location>
        <position position="26"/>
    </location>
    <ligand>
        <name>3-phosphoshikimate</name>
        <dbReference type="ChEBI" id="CHEBI:145989"/>
    </ligand>
</feature>
<keyword evidence="10" id="KW-1185">Reference proteome</keyword>
<feature type="binding site" evidence="7">
    <location>
        <position position="31"/>
    </location>
    <ligand>
        <name>3-phosphoshikimate</name>
        <dbReference type="ChEBI" id="CHEBI:145989"/>
    </ligand>
</feature>
<evidence type="ECO:0000256" key="1">
    <source>
        <dbReference type="ARBA" id="ARBA00004811"/>
    </source>
</evidence>
<dbReference type="GO" id="GO:0009073">
    <property type="term" value="P:aromatic amino acid family biosynthetic process"/>
    <property type="evidence" value="ECO:0007669"/>
    <property type="project" value="UniProtKB-KW"/>
</dbReference>
<organism evidence="9 10">
    <name type="scientific">Caballeronia catudaia</name>
    <dbReference type="NCBI Taxonomy" id="1777136"/>
    <lineage>
        <taxon>Bacteria</taxon>
        <taxon>Pseudomonadati</taxon>
        <taxon>Pseudomonadota</taxon>
        <taxon>Betaproteobacteria</taxon>
        <taxon>Burkholderiales</taxon>
        <taxon>Burkholderiaceae</taxon>
        <taxon>Caballeronia</taxon>
    </lineage>
</organism>
<comment type="function">
    <text evidence="7">Catalyzes the transfer of the enolpyruvyl moiety of phosphoenolpyruvate (PEP) to the 5-hydroxyl of shikimate-3-phosphate (S3P) to produce enolpyruvyl shikimate-3-phosphate and inorganic phosphate.</text>
</comment>
<dbReference type="UniPathway" id="UPA00053">
    <property type="reaction ID" value="UER00089"/>
</dbReference>
<evidence type="ECO:0000256" key="3">
    <source>
        <dbReference type="ARBA" id="ARBA00022605"/>
    </source>
</evidence>
<feature type="binding site" evidence="7">
    <location>
        <position position="173"/>
    </location>
    <ligand>
        <name>3-phosphoshikimate</name>
        <dbReference type="ChEBI" id="CHEBI:145989"/>
    </ligand>
</feature>